<keyword evidence="4 6" id="KW-1133">Transmembrane helix</keyword>
<feature type="transmembrane region" description="Helical" evidence="6">
    <location>
        <begin position="404"/>
        <end position="423"/>
    </location>
</feature>
<dbReference type="InterPro" id="IPR011701">
    <property type="entry name" value="MFS"/>
</dbReference>
<reference evidence="8 9" key="1">
    <citation type="submission" date="2024-10" db="EMBL/GenBank/DDBJ databases">
        <title>The Natural Products Discovery Center: Release of the First 8490 Sequenced Strains for Exploring Actinobacteria Biosynthetic Diversity.</title>
        <authorList>
            <person name="Kalkreuter E."/>
            <person name="Kautsar S.A."/>
            <person name="Yang D."/>
            <person name="Bader C.D."/>
            <person name="Teijaro C.N."/>
            <person name="Fluegel L."/>
            <person name="Davis C.M."/>
            <person name="Simpson J.R."/>
            <person name="Lauterbach L."/>
            <person name="Steele A.D."/>
            <person name="Gui C."/>
            <person name="Meng S."/>
            <person name="Li G."/>
            <person name="Viehrig K."/>
            <person name="Ye F."/>
            <person name="Su P."/>
            <person name="Kiefer A.F."/>
            <person name="Nichols A."/>
            <person name="Cepeda A.J."/>
            <person name="Yan W."/>
            <person name="Fan B."/>
            <person name="Jiang Y."/>
            <person name="Adhikari A."/>
            <person name="Zheng C.-J."/>
            <person name="Schuster L."/>
            <person name="Cowan T.M."/>
            <person name="Smanski M.J."/>
            <person name="Chevrette M.G."/>
            <person name="De Carvalho L.P.S."/>
            <person name="Shen B."/>
        </authorList>
    </citation>
    <scope>NUCLEOTIDE SEQUENCE [LARGE SCALE GENOMIC DNA]</scope>
    <source>
        <strain evidence="8 9">NPDC020568</strain>
    </source>
</reference>
<feature type="transmembrane region" description="Helical" evidence="6">
    <location>
        <begin position="163"/>
        <end position="184"/>
    </location>
</feature>
<evidence type="ECO:0000256" key="3">
    <source>
        <dbReference type="ARBA" id="ARBA00022692"/>
    </source>
</evidence>
<dbReference type="PANTHER" id="PTHR42718">
    <property type="entry name" value="MAJOR FACILITATOR SUPERFAMILY MULTIDRUG TRANSPORTER MFSC"/>
    <property type="match status" value="1"/>
</dbReference>
<feature type="transmembrane region" description="Helical" evidence="6">
    <location>
        <begin position="336"/>
        <end position="355"/>
    </location>
</feature>
<feature type="transmembrane region" description="Helical" evidence="6">
    <location>
        <begin position="12"/>
        <end position="33"/>
    </location>
</feature>
<evidence type="ECO:0000256" key="4">
    <source>
        <dbReference type="ARBA" id="ARBA00022989"/>
    </source>
</evidence>
<dbReference type="PROSITE" id="PS50850">
    <property type="entry name" value="MFS"/>
    <property type="match status" value="1"/>
</dbReference>
<feature type="transmembrane region" description="Helical" evidence="6">
    <location>
        <begin position="294"/>
        <end position="315"/>
    </location>
</feature>
<dbReference type="InterPro" id="IPR036259">
    <property type="entry name" value="MFS_trans_sf"/>
</dbReference>
<evidence type="ECO:0000259" key="7">
    <source>
        <dbReference type="PROSITE" id="PS50850"/>
    </source>
</evidence>
<accession>A0ABW7TVB2</accession>
<feature type="transmembrane region" description="Helical" evidence="6">
    <location>
        <begin position="196"/>
        <end position="216"/>
    </location>
</feature>
<dbReference type="SUPFAM" id="SSF103473">
    <property type="entry name" value="MFS general substrate transporter"/>
    <property type="match status" value="1"/>
</dbReference>
<feature type="transmembrane region" description="Helical" evidence="6">
    <location>
        <begin position="361"/>
        <end position="383"/>
    </location>
</feature>
<feature type="domain" description="Major facilitator superfamily (MFS) profile" evidence="7">
    <location>
        <begin position="6"/>
        <end position="461"/>
    </location>
</feature>
<dbReference type="PANTHER" id="PTHR42718:SF9">
    <property type="entry name" value="MAJOR FACILITATOR SUPERFAMILY MULTIDRUG TRANSPORTER MFSC"/>
    <property type="match status" value="1"/>
</dbReference>
<dbReference type="RefSeq" id="WP_373280900.1">
    <property type="nucleotide sequence ID" value="NZ_JBIRUQ010000011.1"/>
</dbReference>
<evidence type="ECO:0000313" key="8">
    <source>
        <dbReference type="EMBL" id="MFI1464966.1"/>
    </source>
</evidence>
<evidence type="ECO:0000256" key="2">
    <source>
        <dbReference type="ARBA" id="ARBA00022448"/>
    </source>
</evidence>
<feature type="transmembrane region" description="Helical" evidence="6">
    <location>
        <begin position="45"/>
        <end position="64"/>
    </location>
</feature>
<sequence length="472" mass="48902">MHKPRLRPTLLPALIYTALTTAVVSSLGMLLVPTLSQEMSVSVSAAQWMLTVNLLVGAVATPIMGRLSDGPHKKRLLLGSLGIILAGSVLAACAPNFAVFLVGRALQGLSYGIVPVTIALARRYLPEEQVRPGLSSLSVTASTGLGIGYPLTGILAGEAGFRVAFAFAAVFVVSAAIVVWQVLPDGPDEKAPRTRFDAPGAALLGLGLTALLIAISEGPNWEWTSAKTLGFALAAVVLLGAWVFVELRAETPLINLRVFRHRDVLLANGTAIGLGAAMYIGLSVSSLIAQAPAVTGYGIALPVFWAGFVMLPLSIGSLGANRAVRAVAHRIQLTTLLPLGAGVMTASAVLLWLVHDQLWEILVGMLLFGLGIGTTYAAMPALIARRVADTELGSAVSFNQVLRTVGGAFGSAASGAVLAAHLGSDLHPTDTGITLALALGVCGCAIVFAALLANYAQTRRRAHTAPELSRIP</sequence>
<dbReference type="Gene3D" id="1.20.1250.20">
    <property type="entry name" value="MFS general substrate transporter like domains"/>
    <property type="match status" value="1"/>
</dbReference>
<keyword evidence="2" id="KW-0813">Transport</keyword>
<dbReference type="InterPro" id="IPR020846">
    <property type="entry name" value="MFS_dom"/>
</dbReference>
<name>A0ABW7TVB2_9NOCA</name>
<proteinExistence type="predicted"/>
<keyword evidence="9" id="KW-1185">Reference proteome</keyword>
<dbReference type="GeneID" id="93508682"/>
<feature type="transmembrane region" description="Helical" evidence="6">
    <location>
        <begin position="228"/>
        <end position="245"/>
    </location>
</feature>
<evidence type="ECO:0000256" key="1">
    <source>
        <dbReference type="ARBA" id="ARBA00004651"/>
    </source>
</evidence>
<dbReference type="Pfam" id="PF07690">
    <property type="entry name" value="MFS_1"/>
    <property type="match status" value="1"/>
</dbReference>
<comment type="caution">
    <text evidence="8">The sequence shown here is derived from an EMBL/GenBank/DDBJ whole genome shotgun (WGS) entry which is preliminary data.</text>
</comment>
<feature type="transmembrane region" description="Helical" evidence="6">
    <location>
        <begin position="137"/>
        <end position="157"/>
    </location>
</feature>
<dbReference type="Proteomes" id="UP001611263">
    <property type="component" value="Unassembled WGS sequence"/>
</dbReference>
<keyword evidence="3 6" id="KW-0812">Transmembrane</keyword>
<dbReference type="EMBL" id="JBIRUQ010000011">
    <property type="protein sequence ID" value="MFI1464966.1"/>
    <property type="molecule type" value="Genomic_DNA"/>
</dbReference>
<organism evidence="8 9">
    <name type="scientific">Nocardia carnea</name>
    <dbReference type="NCBI Taxonomy" id="37328"/>
    <lineage>
        <taxon>Bacteria</taxon>
        <taxon>Bacillati</taxon>
        <taxon>Actinomycetota</taxon>
        <taxon>Actinomycetes</taxon>
        <taxon>Mycobacteriales</taxon>
        <taxon>Nocardiaceae</taxon>
        <taxon>Nocardia</taxon>
    </lineage>
</organism>
<feature type="transmembrane region" description="Helical" evidence="6">
    <location>
        <begin position="435"/>
        <end position="456"/>
    </location>
</feature>
<gene>
    <name evidence="8" type="ORF">ACH4WX_29990</name>
</gene>
<comment type="subcellular location">
    <subcellularLocation>
        <location evidence="1">Cell membrane</location>
        <topology evidence="1">Multi-pass membrane protein</topology>
    </subcellularLocation>
</comment>
<evidence type="ECO:0000313" key="9">
    <source>
        <dbReference type="Proteomes" id="UP001611263"/>
    </source>
</evidence>
<evidence type="ECO:0000256" key="5">
    <source>
        <dbReference type="ARBA" id="ARBA00023136"/>
    </source>
</evidence>
<feature type="transmembrane region" description="Helical" evidence="6">
    <location>
        <begin position="76"/>
        <end position="102"/>
    </location>
</feature>
<feature type="transmembrane region" description="Helical" evidence="6">
    <location>
        <begin position="108"/>
        <end position="125"/>
    </location>
</feature>
<evidence type="ECO:0000256" key="6">
    <source>
        <dbReference type="SAM" id="Phobius"/>
    </source>
</evidence>
<feature type="transmembrane region" description="Helical" evidence="6">
    <location>
        <begin position="265"/>
        <end position="288"/>
    </location>
</feature>
<protein>
    <submittedName>
        <fullName evidence="8">MFS transporter</fullName>
    </submittedName>
</protein>
<keyword evidence="5 6" id="KW-0472">Membrane</keyword>